<dbReference type="HOGENOM" id="CLU_014546_7_2_1"/>
<reference evidence="3" key="2">
    <citation type="submission" date="2017-06" db="EMBL/GenBank/DDBJ databases">
        <title>WGS assembly of Brachypodium distachyon.</title>
        <authorList>
            <consortium name="The International Brachypodium Initiative"/>
            <person name="Lucas S."/>
            <person name="Harmon-Smith M."/>
            <person name="Lail K."/>
            <person name="Tice H."/>
            <person name="Grimwood J."/>
            <person name="Bruce D."/>
            <person name="Barry K."/>
            <person name="Shu S."/>
            <person name="Lindquist E."/>
            <person name="Wang M."/>
            <person name="Pitluck S."/>
            <person name="Vogel J.P."/>
            <person name="Garvin D.F."/>
            <person name="Mockler T.C."/>
            <person name="Schmutz J."/>
            <person name="Rokhsar D."/>
            <person name="Bevan M.W."/>
        </authorList>
    </citation>
    <scope>NUCLEOTIDE SEQUENCE</scope>
    <source>
        <strain evidence="3">Bd21</strain>
    </source>
</reference>
<protein>
    <submittedName>
        <fullName evidence="3 4">Uncharacterized protein</fullName>
    </submittedName>
</protein>
<dbReference type="eggNOG" id="ENOG502T1DZ">
    <property type="taxonomic scope" value="Eukaryota"/>
</dbReference>
<evidence type="ECO:0000256" key="2">
    <source>
        <dbReference type="ARBA" id="ARBA00023315"/>
    </source>
</evidence>
<keyword evidence="5" id="KW-1185">Reference proteome</keyword>
<reference evidence="3 4" key="1">
    <citation type="journal article" date="2010" name="Nature">
        <title>Genome sequencing and analysis of the model grass Brachypodium distachyon.</title>
        <authorList>
            <consortium name="International Brachypodium Initiative"/>
        </authorList>
    </citation>
    <scope>NUCLEOTIDE SEQUENCE [LARGE SCALE GENOMIC DNA]</scope>
    <source>
        <strain evidence="3 4">Bd21</strain>
    </source>
</reference>
<proteinExistence type="predicted"/>
<dbReference type="InParanoid" id="I1I157"/>
<evidence type="ECO:0000313" key="3">
    <source>
        <dbReference type="EMBL" id="KQJ95197.1"/>
    </source>
</evidence>
<dbReference type="PANTHER" id="PTHR31625">
    <property type="match status" value="1"/>
</dbReference>
<dbReference type="Proteomes" id="UP000008810">
    <property type="component" value="Chromosome 3"/>
</dbReference>
<accession>I1I157</accession>
<organism evidence="3">
    <name type="scientific">Brachypodium distachyon</name>
    <name type="common">Purple false brome</name>
    <name type="synonym">Trachynia distachya</name>
    <dbReference type="NCBI Taxonomy" id="15368"/>
    <lineage>
        <taxon>Eukaryota</taxon>
        <taxon>Viridiplantae</taxon>
        <taxon>Streptophyta</taxon>
        <taxon>Embryophyta</taxon>
        <taxon>Tracheophyta</taxon>
        <taxon>Spermatophyta</taxon>
        <taxon>Magnoliopsida</taxon>
        <taxon>Liliopsida</taxon>
        <taxon>Poales</taxon>
        <taxon>Poaceae</taxon>
        <taxon>BOP clade</taxon>
        <taxon>Pooideae</taxon>
        <taxon>Stipodae</taxon>
        <taxon>Brachypodieae</taxon>
        <taxon>Brachypodium</taxon>
    </lineage>
</organism>
<sequence>MPPSIKIVEATCVVAPPAAAGESSSRPPLIKLSALGAQWLVVPLIQRVLIFVDNGDGDHPPFASRVASLRASLAYTLARLPPLGGRIVFLPSTGDAAIDCCASDGVRFVVAESADADAARLAGDADHDVGAFKQLVPELETGALPAEVLAVQVTRLKGGAAVGVAMHHAVVDGRSVWTFLEAWAAACRGDDADASATPVFDCSAVALPGGEELARSTLRKYTPDLPLVARTEWPFIQNLPRRTFAVTAQQMRDLKQRIVTDLSTPSSAQTAAAPPSSSFVAVAALTWASFVRSKHPSTISPDDDVYLFVYVDCRGRRSIGMDPPVSESYFGACITGCIAKATARDVLADDGVSAAAAAVQAEVRRAAEDPLAMWDWLGVALALPLERLVSMNGSTRFPAYEATDFGWGKPSRTELVTMNRSGQVVLVAAKGGGLQASVCMEPEHMDAFSSHFLNFF</sequence>
<dbReference type="Gene3D" id="3.30.559.10">
    <property type="entry name" value="Chloramphenicol acetyltransferase-like domain"/>
    <property type="match status" value="2"/>
</dbReference>
<reference evidence="4" key="3">
    <citation type="submission" date="2018-08" db="UniProtKB">
        <authorList>
            <consortium name="EnsemblPlants"/>
        </authorList>
    </citation>
    <scope>IDENTIFICATION</scope>
    <source>
        <strain evidence="4">cv. Bd21</strain>
    </source>
</reference>
<dbReference type="OrthoDB" id="1862401at2759"/>
<gene>
    <name evidence="3" type="ORF">BRADI_3g15690v3</name>
</gene>
<dbReference type="OMA" id="DAQWIPL"/>
<dbReference type="InterPro" id="IPR051504">
    <property type="entry name" value="Plant_metabolite_acyltrans"/>
</dbReference>
<dbReference type="SUPFAM" id="SSF52777">
    <property type="entry name" value="CoA-dependent acyltransferases"/>
    <property type="match status" value="1"/>
</dbReference>
<dbReference type="GO" id="GO:0016747">
    <property type="term" value="F:acyltransferase activity, transferring groups other than amino-acyl groups"/>
    <property type="evidence" value="ECO:0007669"/>
    <property type="project" value="UniProtKB-ARBA"/>
</dbReference>
<evidence type="ECO:0000256" key="1">
    <source>
        <dbReference type="ARBA" id="ARBA00022679"/>
    </source>
</evidence>
<name>I1I157_BRADI</name>
<keyword evidence="2" id="KW-0012">Acyltransferase</keyword>
<evidence type="ECO:0000313" key="4">
    <source>
        <dbReference type="EnsemblPlants" id="KQJ95197"/>
    </source>
</evidence>
<evidence type="ECO:0000313" key="5">
    <source>
        <dbReference type="Proteomes" id="UP000008810"/>
    </source>
</evidence>
<dbReference type="AlphaFoldDB" id="I1I157"/>
<dbReference type="EMBL" id="CM000882">
    <property type="protein sequence ID" value="KQJ95197.1"/>
    <property type="molecule type" value="Genomic_DNA"/>
</dbReference>
<dbReference type="Pfam" id="PF02458">
    <property type="entry name" value="Transferase"/>
    <property type="match status" value="1"/>
</dbReference>
<dbReference type="EnsemblPlants" id="KQJ95197">
    <property type="protein sequence ID" value="KQJ95197"/>
    <property type="gene ID" value="BRADI_3g15690v3"/>
</dbReference>
<dbReference type="InterPro" id="IPR023213">
    <property type="entry name" value="CAT-like_dom_sf"/>
</dbReference>
<dbReference type="Gramene" id="KQJ95197">
    <property type="protein sequence ID" value="KQJ95197"/>
    <property type="gene ID" value="BRADI_3g15690v3"/>
</dbReference>
<keyword evidence="1" id="KW-0808">Transferase</keyword>